<reference evidence="2" key="1">
    <citation type="journal article" date="2005" name="Nature">
        <title>The map-based sequence of the rice genome.</title>
        <authorList>
            <consortium name="International rice genome sequencing project (IRGSP)"/>
            <person name="Matsumoto T."/>
            <person name="Wu J."/>
            <person name="Kanamori H."/>
            <person name="Katayose Y."/>
            <person name="Fujisawa M."/>
            <person name="Namiki N."/>
            <person name="Mizuno H."/>
            <person name="Yamamoto K."/>
            <person name="Antonio B.A."/>
            <person name="Baba T."/>
            <person name="Sakata K."/>
            <person name="Nagamura Y."/>
            <person name="Aoki H."/>
            <person name="Arikawa K."/>
            <person name="Arita K."/>
            <person name="Bito T."/>
            <person name="Chiden Y."/>
            <person name="Fujitsuka N."/>
            <person name="Fukunaka R."/>
            <person name="Hamada M."/>
            <person name="Harada C."/>
            <person name="Hayashi A."/>
            <person name="Hijishita S."/>
            <person name="Honda M."/>
            <person name="Hosokawa S."/>
            <person name="Ichikawa Y."/>
            <person name="Idonuma A."/>
            <person name="Iijima M."/>
            <person name="Ikeda M."/>
            <person name="Ikeno M."/>
            <person name="Ito K."/>
            <person name="Ito S."/>
            <person name="Ito T."/>
            <person name="Ito Y."/>
            <person name="Ito Y."/>
            <person name="Iwabuchi A."/>
            <person name="Kamiya K."/>
            <person name="Karasawa W."/>
            <person name="Kurita K."/>
            <person name="Katagiri S."/>
            <person name="Kikuta A."/>
            <person name="Kobayashi H."/>
            <person name="Kobayashi N."/>
            <person name="Machita K."/>
            <person name="Maehara T."/>
            <person name="Masukawa M."/>
            <person name="Mizubayashi T."/>
            <person name="Mukai Y."/>
            <person name="Nagasaki H."/>
            <person name="Nagata Y."/>
            <person name="Naito S."/>
            <person name="Nakashima M."/>
            <person name="Nakama Y."/>
            <person name="Nakamichi Y."/>
            <person name="Nakamura M."/>
            <person name="Meguro A."/>
            <person name="Negishi M."/>
            <person name="Ohta I."/>
            <person name="Ohta T."/>
            <person name="Okamoto M."/>
            <person name="Ono N."/>
            <person name="Saji S."/>
            <person name="Sakaguchi M."/>
            <person name="Sakai K."/>
            <person name="Shibata M."/>
            <person name="Shimokawa T."/>
            <person name="Song J."/>
            <person name="Takazaki Y."/>
            <person name="Terasawa K."/>
            <person name="Tsugane M."/>
            <person name="Tsuji K."/>
            <person name="Ueda S."/>
            <person name="Waki K."/>
            <person name="Yamagata H."/>
            <person name="Yamamoto M."/>
            <person name="Yamamoto S."/>
            <person name="Yamane H."/>
            <person name="Yoshiki S."/>
            <person name="Yoshihara R."/>
            <person name="Yukawa K."/>
            <person name="Zhong H."/>
            <person name="Yano M."/>
            <person name="Yuan Q."/>
            <person name="Ouyang S."/>
            <person name="Liu J."/>
            <person name="Jones K.M."/>
            <person name="Gansberger K."/>
            <person name="Moffat K."/>
            <person name="Hill J."/>
            <person name="Bera J."/>
            <person name="Fadrosh D."/>
            <person name="Jin S."/>
            <person name="Johri S."/>
            <person name="Kim M."/>
            <person name="Overton L."/>
            <person name="Reardon M."/>
            <person name="Tsitrin T."/>
            <person name="Vuong H."/>
            <person name="Weaver B."/>
            <person name="Ciecko A."/>
            <person name="Tallon L."/>
            <person name="Jackson J."/>
            <person name="Pai G."/>
            <person name="Aken S.V."/>
            <person name="Utterback T."/>
            <person name="Reidmuller S."/>
            <person name="Feldblyum T."/>
            <person name="Hsiao J."/>
            <person name="Zismann V."/>
            <person name="Iobst S."/>
            <person name="de Vazeille A.R."/>
            <person name="Buell C.R."/>
            <person name="Ying K."/>
            <person name="Li Y."/>
            <person name="Lu T."/>
            <person name="Huang Y."/>
            <person name="Zhao Q."/>
            <person name="Feng Q."/>
            <person name="Zhang L."/>
            <person name="Zhu J."/>
            <person name="Weng Q."/>
            <person name="Mu J."/>
            <person name="Lu Y."/>
            <person name="Fan D."/>
            <person name="Liu Y."/>
            <person name="Guan J."/>
            <person name="Zhang Y."/>
            <person name="Yu S."/>
            <person name="Liu X."/>
            <person name="Zhang Y."/>
            <person name="Hong G."/>
            <person name="Han B."/>
            <person name="Choisne N."/>
            <person name="Demange N."/>
            <person name="Orjeda G."/>
            <person name="Samain S."/>
            <person name="Cattolico L."/>
            <person name="Pelletier E."/>
            <person name="Couloux A."/>
            <person name="Segurens B."/>
            <person name="Wincker P."/>
            <person name="D'Hont A."/>
            <person name="Scarpelli C."/>
            <person name="Weissenbach J."/>
            <person name="Salanoubat M."/>
            <person name="Quetier F."/>
            <person name="Yu Y."/>
            <person name="Kim H.R."/>
            <person name="Rambo T."/>
            <person name="Currie J."/>
            <person name="Collura K."/>
            <person name="Luo M."/>
            <person name="Yang T."/>
            <person name="Ammiraju J.S.S."/>
            <person name="Engler F."/>
            <person name="Soderlund C."/>
            <person name="Wing R.A."/>
            <person name="Palmer L.E."/>
            <person name="de la Bastide M."/>
            <person name="Spiegel L."/>
            <person name="Nascimento L."/>
            <person name="Zutavern T."/>
            <person name="O'Shaughnessy A."/>
            <person name="Dike S."/>
            <person name="Dedhia N."/>
            <person name="Preston R."/>
            <person name="Balija V."/>
            <person name="McCombie W.R."/>
            <person name="Chow T."/>
            <person name="Chen H."/>
            <person name="Chung M."/>
            <person name="Chen C."/>
            <person name="Shaw J."/>
            <person name="Wu H."/>
            <person name="Hsiao K."/>
            <person name="Chao Y."/>
            <person name="Chu M."/>
            <person name="Cheng C."/>
            <person name="Hour A."/>
            <person name="Lee P."/>
            <person name="Lin S."/>
            <person name="Lin Y."/>
            <person name="Liou J."/>
            <person name="Liu S."/>
            <person name="Hsing Y."/>
            <person name="Raghuvanshi S."/>
            <person name="Mohanty A."/>
            <person name="Bharti A.K."/>
            <person name="Gaur A."/>
            <person name="Gupta V."/>
            <person name="Kumar D."/>
            <person name="Ravi V."/>
            <person name="Vij S."/>
            <person name="Kapur A."/>
            <person name="Khurana P."/>
            <person name="Khurana P."/>
            <person name="Khurana J.P."/>
            <person name="Tyagi A.K."/>
            <person name="Gaikwad K."/>
            <person name="Singh A."/>
            <person name="Dalal V."/>
            <person name="Srivastava S."/>
            <person name="Dixit A."/>
            <person name="Pal A.K."/>
            <person name="Ghazi I.A."/>
            <person name="Yadav M."/>
            <person name="Pandit A."/>
            <person name="Bhargava A."/>
            <person name="Sureshbabu K."/>
            <person name="Batra K."/>
            <person name="Sharma T.R."/>
            <person name="Mohapatra T."/>
            <person name="Singh N.K."/>
            <person name="Messing J."/>
            <person name="Nelson A.B."/>
            <person name="Fuks G."/>
            <person name="Kavchok S."/>
            <person name="Keizer G."/>
            <person name="Linton E."/>
            <person name="Llaca V."/>
            <person name="Song R."/>
            <person name="Tanyolac B."/>
            <person name="Young S."/>
            <person name="Ho-Il K."/>
            <person name="Hahn J.H."/>
            <person name="Sangsakoo G."/>
            <person name="Vanavichit A."/>
            <person name="de Mattos Luiz.A.T."/>
            <person name="Zimmer P.D."/>
            <person name="Malone G."/>
            <person name="Dellagostin O."/>
            <person name="de Oliveira A.C."/>
            <person name="Bevan M."/>
            <person name="Bancroft I."/>
            <person name="Minx P."/>
            <person name="Cordum H."/>
            <person name="Wilson R."/>
            <person name="Cheng Z."/>
            <person name="Jin W."/>
            <person name="Jiang J."/>
            <person name="Leong S.A."/>
            <person name="Iwama H."/>
            <person name="Gojobori T."/>
            <person name="Itoh T."/>
            <person name="Niimura Y."/>
            <person name="Fujii Y."/>
            <person name="Habara T."/>
            <person name="Sakai H."/>
            <person name="Sato Y."/>
            <person name="Wilson G."/>
            <person name="Kumar K."/>
            <person name="McCouch S."/>
            <person name="Juretic N."/>
            <person name="Hoen D."/>
            <person name="Wright S."/>
            <person name="Bruskiewich R."/>
            <person name="Bureau T."/>
            <person name="Miyao A."/>
            <person name="Hirochika H."/>
            <person name="Nishikawa T."/>
            <person name="Kadowaki K."/>
            <person name="Sugiura M."/>
            <person name="Burr B."/>
            <person name="Sasaki T."/>
        </authorList>
    </citation>
    <scope>NUCLEOTIDE SEQUENCE [LARGE SCALE GENOMIC DNA]</scope>
    <source>
        <strain evidence="2">cv. Nipponbare</strain>
    </source>
</reference>
<sequence>MDGQLIGVGCLLVVLPHLSLHIRAWYKSFRVPAHTTQDALIGPLWCMPVESRRCGRIPPVRPVSGALTTTRRSRAGRRARACLVNGSRSSGLRGGWWCLCVFRRVVGPTAIANHAPLLFGPHVVVVHANCSWPL</sequence>
<dbReference type="EMBL" id="AP014957">
    <property type="protein sequence ID" value="BAS75128.1"/>
    <property type="molecule type" value="Genomic_DNA"/>
</dbReference>
<reference evidence="1 2" key="2">
    <citation type="journal article" date="2013" name="Plant Cell Physiol.">
        <title>Rice Annotation Project Database (RAP-DB): an integrative and interactive database for rice genomics.</title>
        <authorList>
            <person name="Sakai H."/>
            <person name="Lee S.S."/>
            <person name="Tanaka T."/>
            <person name="Numa H."/>
            <person name="Kim J."/>
            <person name="Kawahara Y."/>
            <person name="Wakimoto H."/>
            <person name="Yang C.C."/>
            <person name="Iwamoto M."/>
            <person name="Abe T."/>
            <person name="Yamada Y."/>
            <person name="Muto A."/>
            <person name="Inokuchi H."/>
            <person name="Ikemura T."/>
            <person name="Matsumoto T."/>
            <person name="Sasaki T."/>
            <person name="Itoh T."/>
        </authorList>
    </citation>
    <scope>NUCLEOTIDE SEQUENCE [LARGE SCALE GENOMIC DNA]</scope>
    <source>
        <strain evidence="2">cv. Nipponbare</strain>
    </source>
</reference>
<evidence type="ECO:0000313" key="2">
    <source>
        <dbReference type="Proteomes" id="UP000059680"/>
    </source>
</evidence>
<keyword evidence="2" id="KW-1185">Reference proteome</keyword>
<reference evidence="1 2" key="3">
    <citation type="journal article" date="2013" name="Rice">
        <title>Improvement of the Oryza sativa Nipponbare reference genome using next generation sequence and optical map data.</title>
        <authorList>
            <person name="Kawahara Y."/>
            <person name="de la Bastide M."/>
            <person name="Hamilton J.P."/>
            <person name="Kanamori H."/>
            <person name="McCombie W.R."/>
            <person name="Ouyang S."/>
            <person name="Schwartz D.C."/>
            <person name="Tanaka T."/>
            <person name="Wu J."/>
            <person name="Zhou S."/>
            <person name="Childs K.L."/>
            <person name="Davidson R.M."/>
            <person name="Lin H."/>
            <person name="Quesada-Ocampo L."/>
            <person name="Vaillancourt B."/>
            <person name="Sakai H."/>
            <person name="Lee S.S."/>
            <person name="Kim J."/>
            <person name="Numa H."/>
            <person name="Itoh T."/>
            <person name="Buell C.R."/>
            <person name="Matsumoto T."/>
        </authorList>
    </citation>
    <scope>NUCLEOTIDE SEQUENCE [LARGE SCALE GENOMIC DNA]</scope>
    <source>
        <strain evidence="2">cv. Nipponbare</strain>
    </source>
</reference>
<dbReference type="InParanoid" id="A0A0P0VA84"/>
<dbReference type="PaxDb" id="39947-A0A0P0VA84"/>
<proteinExistence type="predicted"/>
<dbReference type="Proteomes" id="UP000059680">
    <property type="component" value="Chromosome 1"/>
</dbReference>
<gene>
    <name evidence="1" type="ordered locus">Os01g0838001</name>
    <name evidence="1" type="ORF">OSNPB_010838001</name>
</gene>
<name>A0A0P0VA84_ORYSJ</name>
<accession>A0A0P0VA84</accession>
<evidence type="ECO:0000313" key="1">
    <source>
        <dbReference type="EMBL" id="BAS75128.1"/>
    </source>
</evidence>
<protein>
    <submittedName>
        <fullName evidence="1">Os01g0838001 protein</fullName>
    </submittedName>
</protein>
<dbReference type="AlphaFoldDB" id="A0A0P0VA84"/>
<organism evidence="1 2">
    <name type="scientific">Oryza sativa subsp. japonica</name>
    <name type="common">Rice</name>
    <dbReference type="NCBI Taxonomy" id="39947"/>
    <lineage>
        <taxon>Eukaryota</taxon>
        <taxon>Viridiplantae</taxon>
        <taxon>Streptophyta</taxon>
        <taxon>Embryophyta</taxon>
        <taxon>Tracheophyta</taxon>
        <taxon>Spermatophyta</taxon>
        <taxon>Magnoliopsida</taxon>
        <taxon>Liliopsida</taxon>
        <taxon>Poales</taxon>
        <taxon>Poaceae</taxon>
        <taxon>BOP clade</taxon>
        <taxon>Oryzoideae</taxon>
        <taxon>Oryzeae</taxon>
        <taxon>Oryzinae</taxon>
        <taxon>Oryza</taxon>
        <taxon>Oryza sativa</taxon>
    </lineage>
</organism>